<proteinExistence type="inferred from homology"/>
<dbReference type="GO" id="GO:0016712">
    <property type="term" value="F:oxidoreductase activity, acting on paired donors, with incorporation or reduction of molecular oxygen, reduced flavin or flavoprotein as one donor, and incorporation of one atom of oxygen"/>
    <property type="evidence" value="ECO:0007669"/>
    <property type="project" value="InterPro"/>
</dbReference>
<dbReference type="InterPro" id="IPR001128">
    <property type="entry name" value="Cyt_P450"/>
</dbReference>
<dbReference type="SUPFAM" id="SSF48264">
    <property type="entry name" value="Cytochrome P450"/>
    <property type="match status" value="1"/>
</dbReference>
<organism evidence="13 14">
    <name type="scientific">Astyanax mexicanus</name>
    <name type="common">Blind cave fish</name>
    <name type="synonym">Astyanax fasciatus mexicanus</name>
    <dbReference type="NCBI Taxonomy" id="7994"/>
    <lineage>
        <taxon>Eukaryota</taxon>
        <taxon>Metazoa</taxon>
        <taxon>Chordata</taxon>
        <taxon>Craniata</taxon>
        <taxon>Vertebrata</taxon>
        <taxon>Euteleostomi</taxon>
        <taxon>Actinopterygii</taxon>
        <taxon>Neopterygii</taxon>
        <taxon>Teleostei</taxon>
        <taxon>Ostariophysi</taxon>
        <taxon>Characiformes</taxon>
        <taxon>Characoidei</taxon>
        <taxon>Acestrorhamphidae</taxon>
        <taxon>Acestrorhamphinae</taxon>
        <taxon>Astyanax</taxon>
    </lineage>
</organism>
<dbReference type="PANTHER" id="PTHR24300">
    <property type="entry name" value="CYTOCHROME P450 508A4-RELATED"/>
    <property type="match status" value="1"/>
</dbReference>
<comment type="similarity">
    <text evidence="3 11">Belongs to the cytochrome P450 family.</text>
</comment>
<evidence type="ECO:0000313" key="13">
    <source>
        <dbReference type="Ensembl" id="ENSAMXP00005024188.1"/>
    </source>
</evidence>
<evidence type="ECO:0000256" key="7">
    <source>
        <dbReference type="ARBA" id="ARBA00023004"/>
    </source>
</evidence>
<dbReference type="GO" id="GO:0020037">
    <property type="term" value="F:heme binding"/>
    <property type="evidence" value="ECO:0007669"/>
    <property type="project" value="InterPro"/>
</dbReference>
<keyword evidence="5 10" id="KW-0479">Metal-binding</keyword>
<keyword evidence="12" id="KW-0812">Transmembrane</keyword>
<dbReference type="AlphaFoldDB" id="A0A8B9JNL7"/>
<dbReference type="PRINTS" id="PR00385">
    <property type="entry name" value="P450"/>
</dbReference>
<dbReference type="InterPro" id="IPR050182">
    <property type="entry name" value="Cytochrome_P450_fam2"/>
</dbReference>
<dbReference type="InterPro" id="IPR036396">
    <property type="entry name" value="Cyt_P450_sf"/>
</dbReference>
<dbReference type="FunFam" id="1.10.630.10:FF:000004">
    <property type="entry name" value="cytochrome P450 2D15 isoform X1"/>
    <property type="match status" value="1"/>
</dbReference>
<dbReference type="Gene3D" id="1.10.630.10">
    <property type="entry name" value="Cytochrome P450"/>
    <property type="match status" value="1"/>
</dbReference>
<dbReference type="InterPro" id="IPR008069">
    <property type="entry name" value="Cyt_P450_E_grp-I_CYP2D-like"/>
</dbReference>
<comment type="cofactor">
    <cofactor evidence="1 10">
        <name>heme</name>
        <dbReference type="ChEBI" id="CHEBI:30413"/>
    </cofactor>
</comment>
<comment type="subcellular location">
    <subcellularLocation>
        <location evidence="2">Membrane</location>
    </subcellularLocation>
</comment>
<evidence type="ECO:0000256" key="1">
    <source>
        <dbReference type="ARBA" id="ARBA00001971"/>
    </source>
</evidence>
<dbReference type="Pfam" id="PF00067">
    <property type="entry name" value="p450"/>
    <property type="match status" value="1"/>
</dbReference>
<reference evidence="13" key="1">
    <citation type="submission" date="2025-08" db="UniProtKB">
        <authorList>
            <consortium name="Ensembl"/>
        </authorList>
    </citation>
    <scope>IDENTIFICATION</scope>
</reference>
<keyword evidence="7 10" id="KW-0408">Iron</keyword>
<evidence type="ECO:0000256" key="11">
    <source>
        <dbReference type="RuleBase" id="RU000461"/>
    </source>
</evidence>
<name>A0A8B9JNL7_ASTMX</name>
<protein>
    <submittedName>
        <fullName evidence="13">Cytochrome P450 2J2-like</fullName>
    </submittedName>
</protein>
<evidence type="ECO:0000256" key="2">
    <source>
        <dbReference type="ARBA" id="ARBA00004370"/>
    </source>
</evidence>
<evidence type="ECO:0000256" key="12">
    <source>
        <dbReference type="SAM" id="Phobius"/>
    </source>
</evidence>
<dbReference type="Ensembl" id="ENSAMXT00005026700.1">
    <property type="protein sequence ID" value="ENSAMXP00005024188.1"/>
    <property type="gene ID" value="ENSAMXG00005012084.1"/>
</dbReference>
<accession>A0A8B9JNL7</accession>
<dbReference type="GO" id="GO:0005737">
    <property type="term" value="C:cytoplasm"/>
    <property type="evidence" value="ECO:0007669"/>
    <property type="project" value="TreeGrafter"/>
</dbReference>
<dbReference type="Proteomes" id="UP000694621">
    <property type="component" value="Unplaced"/>
</dbReference>
<evidence type="ECO:0000256" key="3">
    <source>
        <dbReference type="ARBA" id="ARBA00010617"/>
    </source>
</evidence>
<dbReference type="PANTHER" id="PTHR24300:SF309">
    <property type="entry name" value="CYTOCHROME P450-RELATED"/>
    <property type="match status" value="1"/>
</dbReference>
<keyword evidence="6 11" id="KW-0560">Oxidoreductase</keyword>
<dbReference type="InterPro" id="IPR002401">
    <property type="entry name" value="Cyt_P450_E_grp-I"/>
</dbReference>
<dbReference type="PRINTS" id="PR01686">
    <property type="entry name" value="EP450ICYP2D"/>
</dbReference>
<sequence>MIFQYLLELSFSSWLIGIFLVLLLIDLIKNKNPPSFPPGPRPLPFVGNIFSGLDFPTIDKLADKYGEVFSLRLGFGKTVFVSGYKNVKEALVMDTFVDRPDVPLFYKIFKGLSIFTDTDNLECFKGVGVSNGYLWKMQRKFAITHLRHFGEAKKDLELSMQQETTFLCDAFRDEKGPFDPQIYLNSAVSNIISALVFGHRFEYHDEHFYNILRLDTEAISLAFSAGAQLYNFFPSLFEHLPGTHQKVFSNYNKITSFISDEVKKHKEKFDPSNPRDYIDAFLLEIEKNNDPDAGFNIETLIVSSLEMFEAGSETTATTLRWGFLYMMKYPEIQKKVQEEIDRVIGQSRQPCMADKPNMPYTEAVVHEIQRAGNVIPLGFPKKAIKDTTLGGYFIPKGTSMVANLTSALKDKNEWKTPDTFDPENFLDDQGQFRKRGAFLPFSAGKRVCVGESLARMQLFLFFTALLQRFTLSPDPGVKLSLEGLMGITYAPHPYRMCVTQR</sequence>
<evidence type="ECO:0000256" key="8">
    <source>
        <dbReference type="ARBA" id="ARBA00023033"/>
    </source>
</evidence>
<dbReference type="PRINTS" id="PR00463">
    <property type="entry name" value="EP450I"/>
</dbReference>
<dbReference type="PROSITE" id="PS00086">
    <property type="entry name" value="CYTOCHROME_P450"/>
    <property type="match status" value="1"/>
</dbReference>
<dbReference type="GO" id="GO:0016020">
    <property type="term" value="C:membrane"/>
    <property type="evidence" value="ECO:0007669"/>
    <property type="project" value="UniProtKB-SubCell"/>
</dbReference>
<keyword evidence="9 12" id="KW-0472">Membrane</keyword>
<evidence type="ECO:0000256" key="10">
    <source>
        <dbReference type="PIRSR" id="PIRSR602401-1"/>
    </source>
</evidence>
<evidence type="ECO:0000256" key="5">
    <source>
        <dbReference type="ARBA" id="ARBA00022723"/>
    </source>
</evidence>
<feature type="transmembrane region" description="Helical" evidence="12">
    <location>
        <begin position="6"/>
        <end position="25"/>
    </location>
</feature>
<keyword evidence="4 10" id="KW-0349">Heme</keyword>
<keyword evidence="12" id="KW-1133">Transmembrane helix</keyword>
<evidence type="ECO:0000256" key="4">
    <source>
        <dbReference type="ARBA" id="ARBA00022617"/>
    </source>
</evidence>
<keyword evidence="8 11" id="KW-0503">Monooxygenase</keyword>
<dbReference type="InterPro" id="IPR017972">
    <property type="entry name" value="Cyt_P450_CS"/>
</dbReference>
<evidence type="ECO:0000256" key="9">
    <source>
        <dbReference type="ARBA" id="ARBA00023136"/>
    </source>
</evidence>
<gene>
    <name evidence="13" type="primary">LOC103036008</name>
</gene>
<evidence type="ECO:0000256" key="6">
    <source>
        <dbReference type="ARBA" id="ARBA00023002"/>
    </source>
</evidence>
<dbReference type="GO" id="GO:0006082">
    <property type="term" value="P:organic acid metabolic process"/>
    <property type="evidence" value="ECO:0007669"/>
    <property type="project" value="TreeGrafter"/>
</dbReference>
<dbReference type="GO" id="GO:0006805">
    <property type="term" value="P:xenobiotic metabolic process"/>
    <property type="evidence" value="ECO:0007669"/>
    <property type="project" value="TreeGrafter"/>
</dbReference>
<feature type="binding site" description="axial binding residue" evidence="10">
    <location>
        <position position="448"/>
    </location>
    <ligand>
        <name>heme</name>
        <dbReference type="ChEBI" id="CHEBI:30413"/>
    </ligand>
    <ligandPart>
        <name>Fe</name>
        <dbReference type="ChEBI" id="CHEBI:18248"/>
    </ligandPart>
</feature>
<dbReference type="GO" id="GO:0005506">
    <property type="term" value="F:iron ion binding"/>
    <property type="evidence" value="ECO:0007669"/>
    <property type="project" value="InterPro"/>
</dbReference>
<evidence type="ECO:0000313" key="14">
    <source>
        <dbReference type="Proteomes" id="UP000694621"/>
    </source>
</evidence>